<protein>
    <submittedName>
        <fullName evidence="1">Uncharacterized protein</fullName>
    </submittedName>
</protein>
<dbReference type="AlphaFoldDB" id="A0A291B7S1"/>
<dbReference type="RefSeq" id="WP_096618864.1">
    <property type="nucleotide sequence ID" value="NZ_CP020660.1"/>
</dbReference>
<evidence type="ECO:0000313" key="1">
    <source>
        <dbReference type="EMBL" id="ATF09043.1"/>
    </source>
</evidence>
<organism evidence="1 2">
    <name type="scientific">Candidatus Enterovibrio altilux</name>
    <dbReference type="NCBI Taxonomy" id="1927128"/>
    <lineage>
        <taxon>Bacteria</taxon>
        <taxon>Pseudomonadati</taxon>
        <taxon>Pseudomonadota</taxon>
        <taxon>Gammaproteobacteria</taxon>
        <taxon>Vibrionales</taxon>
        <taxon>Vibrionaceae</taxon>
        <taxon>Enterovibrio</taxon>
    </lineage>
</organism>
<gene>
    <name evidence="1" type="ORF">BTN50_0516</name>
</gene>
<dbReference type="Proteomes" id="UP000218160">
    <property type="component" value="Chromosome 1"/>
</dbReference>
<evidence type="ECO:0000313" key="2">
    <source>
        <dbReference type="Proteomes" id="UP000218160"/>
    </source>
</evidence>
<sequence>MQKQNTLVDWLSLSLLLALVTGGLSLRTQSASPTQGIYKHGSAEKQLIEFLRFHGFTNIKSISFTEDAGVKGLQVSIPTCNGYLVMLVMPDGDEFSGLWKTLALHNQYTTRYLFDGTLYTEFPRTLFWFTTMLHALAIKIGLQSVFYPGPALAIAHPEHCKDINQIFFNKIMLKRRL</sequence>
<accession>A0A291B7S1</accession>
<dbReference type="EMBL" id="CP020660">
    <property type="protein sequence ID" value="ATF09043.1"/>
    <property type="molecule type" value="Genomic_DNA"/>
</dbReference>
<reference evidence="2" key="1">
    <citation type="submission" date="2017-04" db="EMBL/GenBank/DDBJ databases">
        <title>Genome evolution of the luminous symbionts of deep sea anglerfish.</title>
        <authorList>
            <person name="Hendry T.A."/>
        </authorList>
    </citation>
    <scope>NUCLEOTIDE SEQUENCE [LARGE SCALE GENOMIC DNA]</scope>
</reference>
<proteinExistence type="predicted"/>
<name>A0A291B7S1_9GAMM</name>
<dbReference type="KEGG" id="elux:BTN50_0516"/>
<keyword evidence="2" id="KW-1185">Reference proteome</keyword>